<evidence type="ECO:0008006" key="5">
    <source>
        <dbReference type="Google" id="ProtNLM"/>
    </source>
</evidence>
<comment type="caution">
    <text evidence="3">The sequence shown here is derived from an EMBL/GenBank/DDBJ whole genome shotgun (WGS) entry which is preliminary data.</text>
</comment>
<feature type="compositionally biased region" description="Low complexity" evidence="1">
    <location>
        <begin position="68"/>
        <end position="78"/>
    </location>
</feature>
<feature type="compositionally biased region" description="Basic and acidic residues" evidence="1">
    <location>
        <begin position="87"/>
        <end position="97"/>
    </location>
</feature>
<keyword evidence="2" id="KW-0732">Signal</keyword>
<dbReference type="AlphaFoldDB" id="A0A4Z1P2X6"/>
<accession>A0A4Z1P2X6</accession>
<feature type="chain" id="PRO_5021469533" description="Glycosyltransferase family 1 protein" evidence="2">
    <location>
        <begin position="26"/>
        <end position="521"/>
    </location>
</feature>
<keyword evidence="4" id="KW-1185">Reference proteome</keyword>
<dbReference type="EMBL" id="SNSC02000019">
    <property type="protein sequence ID" value="TID15968.1"/>
    <property type="molecule type" value="Genomic_DNA"/>
</dbReference>
<gene>
    <name evidence="3" type="ORF">E6O75_ATG09026</name>
</gene>
<proteinExistence type="predicted"/>
<sequence length="521" mass="56795">MTAAFPRRFYLLVFFSAFALLSTFAFLNRGGGYGISVVGDGWGGRFGGKNGGSGGDVGSGGDGGSGGDVESAGAAVGNGDFGGGEGAEEKKEENHEEAKTITGNMMTALAGNVNGNGKSDGIPAALLKPSPRKELRVAVVESSGENEEATAALIYTFGRQPLAPVSLYLQSPRFQIGEIISEFNLPVPIATNKSSLDFADAVSGPELPQLLISSSCEKDVIHLHDSFEKLLKAGKTYLYCVIHDADAWREGELVDKIRPWLQSQMVDFVTLSSHTAHHLRTEAIANWDFNATVTVQWLAPVFPVNMPESADGRTVQATNQFQFALYTDTDPAQNNYTDIFASLVSVLEEAKNVTNDLDTQQSRNVQLHLLGRHKAPEIPSSLKGNVIYNPAQSYKDYYTQLSHAFALIPYLPLPDFLRSRASSAIPAALIAGAPLVANVELAEAYSYLPQDAVWMSTIGEGEMDTVTRVVQWSAPEHWRKRRVVRERCARIIQRNEELVGVWVEQAQRRIERAGWRMGKDL</sequence>
<feature type="region of interest" description="Disordered" evidence="1">
    <location>
        <begin position="53"/>
        <end position="97"/>
    </location>
</feature>
<reference evidence="3 4" key="1">
    <citation type="submission" date="2019-04" db="EMBL/GenBank/DDBJ databases">
        <title>High contiguity whole genome sequence and gene annotation resource for two Venturia nashicola isolates.</title>
        <authorList>
            <person name="Prokchorchik M."/>
            <person name="Won K."/>
            <person name="Lee Y."/>
            <person name="Choi E.D."/>
            <person name="Segonzac C."/>
            <person name="Sohn K.H."/>
        </authorList>
    </citation>
    <scope>NUCLEOTIDE SEQUENCE [LARGE SCALE GENOMIC DNA]</scope>
    <source>
        <strain evidence="3 4">PRI2</strain>
    </source>
</reference>
<protein>
    <recommendedName>
        <fullName evidence="5">Glycosyltransferase family 1 protein</fullName>
    </recommendedName>
</protein>
<evidence type="ECO:0000256" key="1">
    <source>
        <dbReference type="SAM" id="MobiDB-lite"/>
    </source>
</evidence>
<evidence type="ECO:0000256" key="2">
    <source>
        <dbReference type="SAM" id="SignalP"/>
    </source>
</evidence>
<organism evidence="3 4">
    <name type="scientific">Venturia nashicola</name>
    <dbReference type="NCBI Taxonomy" id="86259"/>
    <lineage>
        <taxon>Eukaryota</taxon>
        <taxon>Fungi</taxon>
        <taxon>Dikarya</taxon>
        <taxon>Ascomycota</taxon>
        <taxon>Pezizomycotina</taxon>
        <taxon>Dothideomycetes</taxon>
        <taxon>Pleosporomycetidae</taxon>
        <taxon>Venturiales</taxon>
        <taxon>Venturiaceae</taxon>
        <taxon>Venturia</taxon>
    </lineage>
</organism>
<dbReference type="OrthoDB" id="549336at2759"/>
<evidence type="ECO:0000313" key="4">
    <source>
        <dbReference type="Proteomes" id="UP000298493"/>
    </source>
</evidence>
<dbReference type="Proteomes" id="UP000298493">
    <property type="component" value="Unassembled WGS sequence"/>
</dbReference>
<name>A0A4Z1P2X6_9PEZI</name>
<feature type="signal peptide" evidence="2">
    <location>
        <begin position="1"/>
        <end position="25"/>
    </location>
</feature>
<evidence type="ECO:0000313" key="3">
    <source>
        <dbReference type="EMBL" id="TID15968.1"/>
    </source>
</evidence>
<feature type="compositionally biased region" description="Gly residues" evidence="1">
    <location>
        <begin position="53"/>
        <end position="67"/>
    </location>
</feature>